<reference evidence="3" key="2">
    <citation type="journal article" date="2022" name="Hortic Res">
        <title>The genome of Dioscorea zingiberensis sheds light on the biosynthesis, origin and evolution of the medicinally important diosgenin saponins.</title>
        <authorList>
            <person name="Li Y."/>
            <person name="Tan C."/>
            <person name="Li Z."/>
            <person name="Guo J."/>
            <person name="Li S."/>
            <person name="Chen X."/>
            <person name="Wang C."/>
            <person name="Dai X."/>
            <person name="Yang H."/>
            <person name="Song W."/>
            <person name="Hou L."/>
            <person name="Xu J."/>
            <person name="Tong Z."/>
            <person name="Xu A."/>
            <person name="Yuan X."/>
            <person name="Wang W."/>
            <person name="Yang Q."/>
            <person name="Chen L."/>
            <person name="Sun Z."/>
            <person name="Wang K."/>
            <person name="Pan B."/>
            <person name="Chen J."/>
            <person name="Bao Y."/>
            <person name="Liu F."/>
            <person name="Qi X."/>
            <person name="Gang D.R."/>
            <person name="Wen J."/>
            <person name="Li J."/>
        </authorList>
    </citation>
    <scope>NUCLEOTIDE SEQUENCE</scope>
    <source>
        <strain evidence="3">Dzin_1.0</strain>
    </source>
</reference>
<accession>A0A9D5CTG8</accession>
<name>A0A9D5CTG8_9LILI</name>
<keyword evidence="2" id="KW-0812">Transmembrane</keyword>
<evidence type="ECO:0000256" key="1">
    <source>
        <dbReference type="SAM" id="MobiDB-lite"/>
    </source>
</evidence>
<dbReference type="Proteomes" id="UP001085076">
    <property type="component" value="Miscellaneous, Linkage group lg03"/>
</dbReference>
<protein>
    <submittedName>
        <fullName evidence="3">Uncharacterized protein</fullName>
    </submittedName>
</protein>
<evidence type="ECO:0000313" key="4">
    <source>
        <dbReference type="Proteomes" id="UP001085076"/>
    </source>
</evidence>
<feature type="transmembrane region" description="Helical" evidence="2">
    <location>
        <begin position="75"/>
        <end position="98"/>
    </location>
</feature>
<organism evidence="3 4">
    <name type="scientific">Dioscorea zingiberensis</name>
    <dbReference type="NCBI Taxonomy" id="325984"/>
    <lineage>
        <taxon>Eukaryota</taxon>
        <taxon>Viridiplantae</taxon>
        <taxon>Streptophyta</taxon>
        <taxon>Embryophyta</taxon>
        <taxon>Tracheophyta</taxon>
        <taxon>Spermatophyta</taxon>
        <taxon>Magnoliopsida</taxon>
        <taxon>Liliopsida</taxon>
        <taxon>Dioscoreales</taxon>
        <taxon>Dioscoreaceae</taxon>
        <taxon>Dioscorea</taxon>
    </lineage>
</organism>
<feature type="compositionally biased region" description="Pro residues" evidence="1">
    <location>
        <begin position="51"/>
        <end position="68"/>
    </location>
</feature>
<reference evidence="3" key="1">
    <citation type="submission" date="2021-03" db="EMBL/GenBank/DDBJ databases">
        <authorList>
            <person name="Li Z."/>
            <person name="Yang C."/>
        </authorList>
    </citation>
    <scope>NUCLEOTIDE SEQUENCE</scope>
    <source>
        <strain evidence="3">Dzin_1.0</strain>
        <tissue evidence="3">Leaf</tissue>
    </source>
</reference>
<dbReference type="AlphaFoldDB" id="A0A9D5CTG8"/>
<keyword evidence="4" id="KW-1185">Reference proteome</keyword>
<comment type="caution">
    <text evidence="3">The sequence shown here is derived from an EMBL/GenBank/DDBJ whole genome shotgun (WGS) entry which is preliminary data.</text>
</comment>
<keyword evidence="2" id="KW-1133">Transmembrane helix</keyword>
<sequence length="131" mass="14165">MKETSPLPPAAEVQQRAKRKSGGVPPYSEQGIPTEDNVRDRRKKLCNPLNFPRPPIPPPSQFLVPPPASTHHHHLHGLVGAIGASAALGLGLGPRLWYISKKAPFRPQKKIHCRRASIPSSQCGSGKLPVA</sequence>
<evidence type="ECO:0000256" key="2">
    <source>
        <dbReference type="SAM" id="Phobius"/>
    </source>
</evidence>
<proteinExistence type="predicted"/>
<keyword evidence="2" id="KW-0472">Membrane</keyword>
<evidence type="ECO:0000313" key="3">
    <source>
        <dbReference type="EMBL" id="KAJ0978083.1"/>
    </source>
</evidence>
<gene>
    <name evidence="3" type="ORF">J5N97_013557</name>
</gene>
<feature type="region of interest" description="Disordered" evidence="1">
    <location>
        <begin position="1"/>
        <end position="73"/>
    </location>
</feature>
<dbReference type="EMBL" id="JAGGNH010000003">
    <property type="protein sequence ID" value="KAJ0978083.1"/>
    <property type="molecule type" value="Genomic_DNA"/>
</dbReference>